<feature type="region of interest" description="Disordered" evidence="1">
    <location>
        <begin position="1"/>
        <end position="59"/>
    </location>
</feature>
<dbReference type="EMBL" id="BSXT01001440">
    <property type="protein sequence ID" value="GMF42400.1"/>
    <property type="molecule type" value="Genomic_DNA"/>
</dbReference>
<feature type="compositionally biased region" description="Basic and acidic residues" evidence="1">
    <location>
        <begin position="519"/>
        <end position="557"/>
    </location>
</feature>
<proteinExistence type="predicted"/>
<feature type="compositionally biased region" description="Basic and acidic residues" evidence="1">
    <location>
        <begin position="426"/>
        <end position="443"/>
    </location>
</feature>
<dbReference type="Proteomes" id="UP001165121">
    <property type="component" value="Unassembled WGS sequence"/>
</dbReference>
<evidence type="ECO:0000313" key="2">
    <source>
        <dbReference type="EMBL" id="GMF42400.1"/>
    </source>
</evidence>
<feature type="region of interest" description="Disordered" evidence="1">
    <location>
        <begin position="96"/>
        <end position="130"/>
    </location>
</feature>
<dbReference type="AlphaFoldDB" id="A0A9W6XNG1"/>
<gene>
    <name evidence="2" type="ORF">Pfra01_001385800</name>
</gene>
<name>A0A9W6XNG1_9STRA</name>
<feature type="compositionally biased region" description="Basic and acidic residues" evidence="1">
    <location>
        <begin position="44"/>
        <end position="59"/>
    </location>
</feature>
<reference evidence="2" key="1">
    <citation type="submission" date="2023-04" db="EMBL/GenBank/DDBJ databases">
        <title>Phytophthora fragariaefolia NBRC 109709.</title>
        <authorList>
            <person name="Ichikawa N."/>
            <person name="Sato H."/>
            <person name="Tonouchi N."/>
        </authorList>
    </citation>
    <scope>NUCLEOTIDE SEQUENCE</scope>
    <source>
        <strain evidence="2">NBRC 109709</strain>
    </source>
</reference>
<comment type="caution">
    <text evidence="2">The sequence shown here is derived from an EMBL/GenBank/DDBJ whole genome shotgun (WGS) entry which is preliminary data.</text>
</comment>
<organism evidence="2 3">
    <name type="scientific">Phytophthora fragariaefolia</name>
    <dbReference type="NCBI Taxonomy" id="1490495"/>
    <lineage>
        <taxon>Eukaryota</taxon>
        <taxon>Sar</taxon>
        <taxon>Stramenopiles</taxon>
        <taxon>Oomycota</taxon>
        <taxon>Peronosporomycetes</taxon>
        <taxon>Peronosporales</taxon>
        <taxon>Peronosporaceae</taxon>
        <taxon>Phytophthora</taxon>
    </lineage>
</organism>
<feature type="region of interest" description="Disordered" evidence="1">
    <location>
        <begin position="420"/>
        <end position="557"/>
    </location>
</feature>
<protein>
    <submittedName>
        <fullName evidence="2">Unnamed protein product</fullName>
    </submittedName>
</protein>
<feature type="region of interest" description="Disordered" evidence="1">
    <location>
        <begin position="247"/>
        <end position="270"/>
    </location>
</feature>
<evidence type="ECO:0000313" key="3">
    <source>
        <dbReference type="Proteomes" id="UP001165121"/>
    </source>
</evidence>
<feature type="compositionally biased region" description="Acidic residues" evidence="1">
    <location>
        <begin position="96"/>
        <end position="107"/>
    </location>
</feature>
<keyword evidence="3" id="KW-1185">Reference proteome</keyword>
<feature type="compositionally biased region" description="Basic and acidic residues" evidence="1">
    <location>
        <begin position="451"/>
        <end position="486"/>
    </location>
</feature>
<feature type="compositionally biased region" description="Low complexity" evidence="1">
    <location>
        <begin position="25"/>
        <end position="43"/>
    </location>
</feature>
<accession>A0A9W6XNG1</accession>
<evidence type="ECO:0000256" key="1">
    <source>
        <dbReference type="SAM" id="MobiDB-lite"/>
    </source>
</evidence>
<sequence>MVKVTISPSGLCPATAVGSPRARNDSTNSADSADSATMAAMDATADKARNEEEKAEFGDMKTTAELLGEVEELSLQVSQMGRPLLVGRNLAAELEDDADDDEDDDEQGVAPGDRPPLIPRATRNADTPSANRVLARLGEEMRSESERMMMFAPVAMTQAKWPVLGPELTQPVNSTDINQLVEDTALLLKAMGFRCNGRPNSVILGDWSLSRAGAELLMWKRRLRLAFGLERHVGSRQMIARRTAEVPRLNSDPSRVPLPKTPETKKGKKEVFRATKGTPYYEDSHMQTPKTLKGRSVRYAEFYDAADEAELGGDDSDEGRDCRDSADDSAKDVIRRLSLDDAERDRGHYLEVRSHASFDKIAEFEAKIQYGKGGADASDHVEHFLLNCGDDDIMDLLYPMRLDDVERVEKIINTKILGEKRKRQRDRLSGSRIRDSRRVESQRRLVSTRLTESRRSERRDDRRDDRRDYRRDDRRTRRDDGRDRRVTVAATADDDEEDGMECQPSRRLGQHGYDDDESDYSREAYSDSEGGSDHDHIDTGLADEKSRGRNGREDYKRIRPELSGARFDLKGARLSSGTRLINQLIPSRANRFTDRRDTYGRRGDSRERPQYGPCAACGGQGHSVHFCRKRCKFCQQVHDVGRCELFQCYERLANFVTENVDKFNLPYDLQDLYAPSNLNSAARQH</sequence>